<evidence type="ECO:0000313" key="1">
    <source>
        <dbReference type="EMBL" id="GGP01017.1"/>
    </source>
</evidence>
<accession>A0ABQ2NH40</accession>
<organism evidence="1 2">
    <name type="scientific">Cloacibacterium rupense</name>
    <dbReference type="NCBI Taxonomy" id="517423"/>
    <lineage>
        <taxon>Bacteria</taxon>
        <taxon>Pseudomonadati</taxon>
        <taxon>Bacteroidota</taxon>
        <taxon>Flavobacteriia</taxon>
        <taxon>Flavobacteriales</taxon>
        <taxon>Weeksellaceae</taxon>
    </lineage>
</organism>
<keyword evidence="2" id="KW-1185">Reference proteome</keyword>
<dbReference type="Proteomes" id="UP000620064">
    <property type="component" value="Unassembled WGS sequence"/>
</dbReference>
<dbReference type="EMBL" id="BMLV01000001">
    <property type="protein sequence ID" value="GGP01017.1"/>
    <property type="molecule type" value="Genomic_DNA"/>
</dbReference>
<comment type="caution">
    <text evidence="1">The sequence shown here is derived from an EMBL/GenBank/DDBJ whole genome shotgun (WGS) entry which is preliminary data.</text>
</comment>
<protein>
    <recommendedName>
        <fullName evidence="3">DUF4197 domain-containing protein</fullName>
    </recommendedName>
</protein>
<proteinExistence type="predicted"/>
<dbReference type="Pfam" id="PF13852">
    <property type="entry name" value="DUF4197"/>
    <property type="match status" value="1"/>
</dbReference>
<evidence type="ECO:0000313" key="2">
    <source>
        <dbReference type="Proteomes" id="UP000620064"/>
    </source>
</evidence>
<evidence type="ECO:0008006" key="3">
    <source>
        <dbReference type="Google" id="ProtNLM"/>
    </source>
</evidence>
<name>A0ABQ2NH40_9FLAO</name>
<dbReference type="InterPro" id="IPR025245">
    <property type="entry name" value="DUF4197"/>
</dbReference>
<gene>
    <name evidence="1" type="ORF">GCM10010992_00250</name>
</gene>
<reference evidence="2" key="1">
    <citation type="journal article" date="2019" name="Int. J. Syst. Evol. Microbiol.">
        <title>The Global Catalogue of Microorganisms (GCM) 10K type strain sequencing project: providing services to taxonomists for standard genome sequencing and annotation.</title>
        <authorList>
            <consortium name="The Broad Institute Genomics Platform"/>
            <consortium name="The Broad Institute Genome Sequencing Center for Infectious Disease"/>
            <person name="Wu L."/>
            <person name="Ma J."/>
        </authorList>
    </citation>
    <scope>NUCLEOTIDE SEQUENCE [LARGE SCALE GENOMIC DNA]</scope>
    <source>
        <strain evidence="2">CGMCC 1.7656</strain>
    </source>
</reference>
<sequence length="217" mass="22469">MAGLALGATGTIATTTQSCVAVATTVGLSVIKQILIGGITKGLGIFKDKDSFLANGLIDKALPEQLKSINSTLEKLGLSNLVSKEKSYIADAAAFIAPIAEPILVNTVQNMTSEDAQRIANGGKGAATNYLREKAGSQLMAAIAPKVDAKLNEYGIVKTINTALKGNSLLGALTGNPNTTASSGLSSLASEQLVNGLFNIIENYEKTSPQNPMNFVK</sequence>